<feature type="transmembrane region" description="Helical" evidence="6">
    <location>
        <begin position="47"/>
        <end position="64"/>
    </location>
</feature>
<keyword evidence="2" id="KW-1003">Cell membrane</keyword>
<protein>
    <submittedName>
        <fullName evidence="8">Na/Pi cotransporter family protein</fullName>
    </submittedName>
</protein>
<dbReference type="NCBIfam" id="TIGR00704">
    <property type="entry name" value="NaPi_cotrn_rel"/>
    <property type="match status" value="1"/>
</dbReference>
<proteinExistence type="predicted"/>
<dbReference type="SUPFAM" id="SSF109755">
    <property type="entry name" value="PhoU-like"/>
    <property type="match status" value="1"/>
</dbReference>
<evidence type="ECO:0000256" key="2">
    <source>
        <dbReference type="ARBA" id="ARBA00022475"/>
    </source>
</evidence>
<feature type="transmembrane region" description="Helical" evidence="6">
    <location>
        <begin position="103"/>
        <end position="124"/>
    </location>
</feature>
<evidence type="ECO:0000313" key="9">
    <source>
        <dbReference type="Proteomes" id="UP000469424"/>
    </source>
</evidence>
<feature type="transmembrane region" description="Helical" evidence="6">
    <location>
        <begin position="161"/>
        <end position="185"/>
    </location>
</feature>
<dbReference type="InterPro" id="IPR003841">
    <property type="entry name" value="Na/Pi_transpt"/>
</dbReference>
<feature type="transmembrane region" description="Helical" evidence="6">
    <location>
        <begin position="6"/>
        <end position="27"/>
    </location>
</feature>
<dbReference type="EMBL" id="VUNA01000020">
    <property type="protein sequence ID" value="MST71318.1"/>
    <property type="molecule type" value="Genomic_DNA"/>
</dbReference>
<evidence type="ECO:0000256" key="5">
    <source>
        <dbReference type="ARBA" id="ARBA00023136"/>
    </source>
</evidence>
<dbReference type="RefSeq" id="WP_154554882.1">
    <property type="nucleotide sequence ID" value="NZ_VUNA01000020.1"/>
</dbReference>
<gene>
    <name evidence="8" type="ORF">FYJ65_08370</name>
</gene>
<feature type="transmembrane region" description="Helical" evidence="6">
    <location>
        <begin position="130"/>
        <end position="149"/>
    </location>
</feature>
<feature type="transmembrane region" description="Helical" evidence="6">
    <location>
        <begin position="240"/>
        <end position="265"/>
    </location>
</feature>
<keyword evidence="5 6" id="KW-0472">Membrane</keyword>
<keyword evidence="4 6" id="KW-1133">Transmembrane helix</keyword>
<dbReference type="InterPro" id="IPR004633">
    <property type="entry name" value="NaPi_cotrn-rel/YqeW-like"/>
</dbReference>
<evidence type="ECO:0000256" key="4">
    <source>
        <dbReference type="ARBA" id="ARBA00022989"/>
    </source>
</evidence>
<feature type="domain" description="PhoU" evidence="7">
    <location>
        <begin position="347"/>
        <end position="433"/>
    </location>
</feature>
<comment type="caution">
    <text evidence="8">The sequence shown here is derived from an EMBL/GenBank/DDBJ whole genome shotgun (WGS) entry which is preliminary data.</text>
</comment>
<feature type="transmembrane region" description="Helical" evidence="6">
    <location>
        <begin position="70"/>
        <end position="91"/>
    </location>
</feature>
<feature type="transmembrane region" description="Helical" evidence="6">
    <location>
        <begin position="285"/>
        <end position="303"/>
    </location>
</feature>
<dbReference type="Gene3D" id="1.20.58.220">
    <property type="entry name" value="Phosphate transport system protein phou homolog 2, domain 2"/>
    <property type="match status" value="1"/>
</dbReference>
<accession>A0A6N7XJC4</accession>
<dbReference type="Pfam" id="PF02690">
    <property type="entry name" value="Na_Pi_cotrans"/>
    <property type="match status" value="2"/>
</dbReference>
<evidence type="ECO:0000313" key="8">
    <source>
        <dbReference type="EMBL" id="MST71318.1"/>
    </source>
</evidence>
<comment type="subcellular location">
    <subcellularLocation>
        <location evidence="1">Cell membrane</location>
        <topology evidence="1">Multi-pass membrane protein</topology>
    </subcellularLocation>
</comment>
<evidence type="ECO:0000256" key="3">
    <source>
        <dbReference type="ARBA" id="ARBA00022692"/>
    </source>
</evidence>
<sequence length="562" mass="61764">MTLLDAFSLLGGVGLFLYGMTVMSAGLKDAAGDNLQAILEKATSNKITAVFVGMVMTILVQSSSATDIMVIGFVNSGMMTLFQALGVIMGANIGTTVTAQITAFNLAAYAPVIMFLGVVAFLFIKNNTVKYVGEVIMGFGMLFVGITIMKTAIAPLSQSEAFIRVISGLDNPFLAVLFGVAFTALLQSSSSSTVIFQTFAVQGLLSYHTAVYLVIGAAIGSVTPNLIASLTVNRNGKRSAILNLVFNLIRAVVLMILIAIFPQILTAIQSLSPNDIGRQIANTHTMFAIIAVFIELPFMKYLVKIVERLIPVLPEENERMMDRSLQYMINVKKMPTSIALRQTQLEIARMGRIAAKNLRESVECFFDYDTSKAERIRIREDSVDILNDLIDEGMADLRDFAFGSEGLKHMSEFSITITDFERLSDHAVNIVEYAEQMLAKHSLMSPDARDELYMMARDAVEIVELAVDVFESGETIPLQRIEKLENRLDRQEKELVDHHIVRLMGNTCDPLAGVIFTNLVTDLERCGDHAYNVAYALSDINPKEMEMPGVTVVPIEDEAVTE</sequence>
<feature type="domain" description="PhoU" evidence="7">
    <location>
        <begin position="455"/>
        <end position="535"/>
    </location>
</feature>
<dbReference type="NCBIfam" id="NF037997">
    <property type="entry name" value="Na_Pi_symport"/>
    <property type="match status" value="1"/>
</dbReference>
<feature type="transmembrane region" description="Helical" evidence="6">
    <location>
        <begin position="205"/>
        <end position="228"/>
    </location>
</feature>
<reference evidence="8 9" key="1">
    <citation type="submission" date="2019-08" db="EMBL/GenBank/DDBJ databases">
        <title>In-depth cultivation of the pig gut microbiome towards novel bacterial diversity and tailored functional studies.</title>
        <authorList>
            <person name="Wylensek D."/>
            <person name="Hitch T.C.A."/>
            <person name="Clavel T."/>
        </authorList>
    </citation>
    <scope>NUCLEOTIDE SEQUENCE [LARGE SCALE GENOMIC DNA]</scope>
    <source>
        <strain evidence="8 9">WCA-MUC-591-APC-4B</strain>
    </source>
</reference>
<keyword evidence="3 6" id="KW-0812">Transmembrane</keyword>
<organism evidence="8 9">
    <name type="scientific">Mogibacterium kristiansenii</name>
    <dbReference type="NCBI Taxonomy" id="2606708"/>
    <lineage>
        <taxon>Bacteria</taxon>
        <taxon>Bacillati</taxon>
        <taxon>Bacillota</taxon>
        <taxon>Clostridia</taxon>
        <taxon>Peptostreptococcales</taxon>
        <taxon>Anaerovoracaceae</taxon>
        <taxon>Mogibacterium</taxon>
    </lineage>
</organism>
<name>A0A6N7XJC4_9FIRM</name>
<keyword evidence="9" id="KW-1185">Reference proteome</keyword>
<dbReference type="GO" id="GO:0005436">
    <property type="term" value="F:sodium:phosphate symporter activity"/>
    <property type="evidence" value="ECO:0007669"/>
    <property type="project" value="InterPro"/>
</dbReference>
<dbReference type="GO" id="GO:0044341">
    <property type="term" value="P:sodium-dependent phosphate transport"/>
    <property type="evidence" value="ECO:0007669"/>
    <property type="project" value="InterPro"/>
</dbReference>
<dbReference type="PANTHER" id="PTHR10010">
    <property type="entry name" value="SOLUTE CARRIER FAMILY 34 SODIUM PHOSPHATE , MEMBER 2-RELATED"/>
    <property type="match status" value="1"/>
</dbReference>
<evidence type="ECO:0000259" key="7">
    <source>
        <dbReference type="Pfam" id="PF01895"/>
    </source>
</evidence>
<dbReference type="GO" id="GO:0005886">
    <property type="term" value="C:plasma membrane"/>
    <property type="evidence" value="ECO:0007669"/>
    <property type="project" value="UniProtKB-SubCell"/>
</dbReference>
<dbReference type="Proteomes" id="UP000469424">
    <property type="component" value="Unassembled WGS sequence"/>
</dbReference>
<dbReference type="PANTHER" id="PTHR10010:SF46">
    <property type="entry name" value="SODIUM-DEPENDENT PHOSPHATE TRANSPORT PROTEIN 2B"/>
    <property type="match status" value="1"/>
</dbReference>
<evidence type="ECO:0000256" key="6">
    <source>
        <dbReference type="SAM" id="Phobius"/>
    </source>
</evidence>
<dbReference type="AlphaFoldDB" id="A0A6N7XJC4"/>
<dbReference type="InterPro" id="IPR026022">
    <property type="entry name" value="PhoU_dom"/>
</dbReference>
<dbReference type="InterPro" id="IPR038078">
    <property type="entry name" value="PhoU-like_sf"/>
</dbReference>
<evidence type="ECO:0000256" key="1">
    <source>
        <dbReference type="ARBA" id="ARBA00004651"/>
    </source>
</evidence>
<dbReference type="Pfam" id="PF01895">
    <property type="entry name" value="PhoU"/>
    <property type="match status" value="2"/>
</dbReference>